<accession>A0A974S2E2</accession>
<dbReference type="Proteomes" id="UP000595254">
    <property type="component" value="Chromosome"/>
</dbReference>
<reference evidence="1 2" key="1">
    <citation type="submission" date="2021-01" db="EMBL/GenBank/DDBJ databases">
        <title>FDA dAtabase for Regulatory Grade micrObial Sequences (FDA-ARGOS): Supporting development and validation of Infectious Disease Dx tests.</title>
        <authorList>
            <person name="Nelson B."/>
            <person name="Plummer A."/>
            <person name="Tallon L."/>
            <person name="Sadzewicz L."/>
            <person name="Zhao X."/>
            <person name="Boylan J."/>
            <person name="Ott S."/>
            <person name="Bowen H."/>
            <person name="Vavikolanu K."/>
            <person name="Mehta A."/>
            <person name="Aluvathingal J."/>
            <person name="Nadendla S."/>
            <person name="Myers T."/>
            <person name="Yan Y."/>
            <person name="Sichtig H."/>
        </authorList>
    </citation>
    <scope>NUCLEOTIDE SEQUENCE [LARGE SCALE GENOMIC DNA]</scope>
    <source>
        <strain evidence="1 2">FDAARGOS_1161</strain>
    </source>
</reference>
<dbReference type="AlphaFoldDB" id="A0A974S2E2"/>
<dbReference type="EMBL" id="CP068053">
    <property type="protein sequence ID" value="QQT02486.1"/>
    <property type="molecule type" value="Genomic_DNA"/>
</dbReference>
<name>A0A974S2E2_PERPY</name>
<keyword evidence="2" id="KW-1185">Reference proteome</keyword>
<organism evidence="1 2">
    <name type="scientific">Peribacillus psychrosaccharolyticus</name>
    <name type="common">Bacillus psychrosaccharolyticus</name>
    <dbReference type="NCBI Taxonomy" id="1407"/>
    <lineage>
        <taxon>Bacteria</taxon>
        <taxon>Bacillati</taxon>
        <taxon>Bacillota</taxon>
        <taxon>Bacilli</taxon>
        <taxon>Bacillales</taxon>
        <taxon>Bacillaceae</taxon>
        <taxon>Peribacillus</taxon>
    </lineage>
</organism>
<sequence>MIGIVFLLSAFTLDQNFPRSYHYLITSTTNLGNESVDGLSLNDDYYSKKISEKYGQKTEQSRDVESYDYFHLSNGIEVAVNKKGKITRFIITDSSLETAKGIKIGDTKKDVIQAYGDNYYLRIEQGLDIIGYVDKKRNISIEFWLADNKVNFYRLDNKSMK</sequence>
<dbReference type="KEGG" id="ppsr:I6J18_01550"/>
<gene>
    <name evidence="1" type="ORF">I6J18_01550</name>
</gene>
<proteinExistence type="predicted"/>
<evidence type="ECO:0000313" key="1">
    <source>
        <dbReference type="EMBL" id="QQT02486.1"/>
    </source>
</evidence>
<protein>
    <submittedName>
        <fullName evidence="1">Uncharacterized protein</fullName>
    </submittedName>
</protein>
<evidence type="ECO:0000313" key="2">
    <source>
        <dbReference type="Proteomes" id="UP000595254"/>
    </source>
</evidence>